<accession>A0A2Z6N4S5</accession>
<protein>
    <submittedName>
        <fullName evidence="1">Uncharacterized protein</fullName>
    </submittedName>
</protein>
<organism evidence="1 2">
    <name type="scientific">Trifolium subterraneum</name>
    <name type="common">Subterranean clover</name>
    <dbReference type="NCBI Taxonomy" id="3900"/>
    <lineage>
        <taxon>Eukaryota</taxon>
        <taxon>Viridiplantae</taxon>
        <taxon>Streptophyta</taxon>
        <taxon>Embryophyta</taxon>
        <taxon>Tracheophyta</taxon>
        <taxon>Spermatophyta</taxon>
        <taxon>Magnoliopsida</taxon>
        <taxon>eudicotyledons</taxon>
        <taxon>Gunneridae</taxon>
        <taxon>Pentapetalae</taxon>
        <taxon>rosids</taxon>
        <taxon>fabids</taxon>
        <taxon>Fabales</taxon>
        <taxon>Fabaceae</taxon>
        <taxon>Papilionoideae</taxon>
        <taxon>50 kb inversion clade</taxon>
        <taxon>NPAAA clade</taxon>
        <taxon>Hologalegina</taxon>
        <taxon>IRL clade</taxon>
        <taxon>Trifolieae</taxon>
        <taxon>Trifolium</taxon>
    </lineage>
</organism>
<gene>
    <name evidence="1" type="ORF">TSUD_154180</name>
</gene>
<evidence type="ECO:0000313" key="1">
    <source>
        <dbReference type="EMBL" id="GAU38856.1"/>
    </source>
</evidence>
<dbReference type="AlphaFoldDB" id="A0A2Z6N4S5"/>
<evidence type="ECO:0000313" key="2">
    <source>
        <dbReference type="Proteomes" id="UP000242715"/>
    </source>
</evidence>
<dbReference type="Proteomes" id="UP000242715">
    <property type="component" value="Unassembled WGS sequence"/>
</dbReference>
<dbReference type="EMBL" id="DF973734">
    <property type="protein sequence ID" value="GAU38856.1"/>
    <property type="molecule type" value="Genomic_DNA"/>
</dbReference>
<sequence>MSYNCDAYGLENYSQQPPESKRTAKICTIRDDVLDLREQTAEIRSIYNINVRSVEKRLGKCFAALIKVMDREETERAGAAVKR</sequence>
<reference evidence="2" key="1">
    <citation type="journal article" date="2017" name="Front. Plant Sci.">
        <title>Climate Clever Clovers: New Paradigm to Reduce the Environmental Footprint of Ruminants by Breeding Low Methanogenic Forages Utilizing Haplotype Variation.</title>
        <authorList>
            <person name="Kaur P."/>
            <person name="Appels R."/>
            <person name="Bayer P.E."/>
            <person name="Keeble-Gagnere G."/>
            <person name="Wang J."/>
            <person name="Hirakawa H."/>
            <person name="Shirasawa K."/>
            <person name="Vercoe P."/>
            <person name="Stefanova K."/>
            <person name="Durmic Z."/>
            <person name="Nichols P."/>
            <person name="Revell C."/>
            <person name="Isobe S.N."/>
            <person name="Edwards D."/>
            <person name="Erskine W."/>
        </authorList>
    </citation>
    <scope>NUCLEOTIDE SEQUENCE [LARGE SCALE GENOMIC DNA]</scope>
    <source>
        <strain evidence="2">cv. Daliak</strain>
    </source>
</reference>
<name>A0A2Z6N4S5_TRISU</name>
<keyword evidence="2" id="KW-1185">Reference proteome</keyword>
<proteinExistence type="predicted"/>